<dbReference type="EMBL" id="FN554971">
    <property type="protein sequence ID" value="CBH13712.1"/>
    <property type="molecule type" value="Genomic_DNA"/>
</dbReference>
<reference evidence="3" key="1">
    <citation type="journal article" date="2010" name="PLoS Negl. Trop. Dis.">
        <title>The genome sequence of Trypanosoma brucei gambiense, causative agent of chronic human african trypanosomiasis.</title>
        <authorList>
            <person name="Jackson A.P."/>
            <person name="Sanders M."/>
            <person name="Berry A."/>
            <person name="McQuillan J."/>
            <person name="Aslett M.A."/>
            <person name="Quail M.A."/>
            <person name="Chukualim B."/>
            <person name="Capewell P."/>
            <person name="MacLeod A."/>
            <person name="Melville S.E."/>
            <person name="Gibson W."/>
            <person name="Barry J.D."/>
            <person name="Berriman M."/>
            <person name="Hertz-Fowler C."/>
        </authorList>
    </citation>
    <scope>NUCLEOTIDE SEQUENCE [LARGE SCALE GENOMIC DNA]</scope>
    <source>
        <strain evidence="3">MHOM/CI/86/DAL972</strain>
    </source>
</reference>
<feature type="region of interest" description="Disordered" evidence="1">
    <location>
        <begin position="62"/>
        <end position="81"/>
    </location>
</feature>
<dbReference type="KEGG" id="tbg:TbgDal_VIII6500"/>
<sequence>MIHKQRKKKKNNNIFDISFIICLSDTHTCTHTHTYIYIYIYIYIRKKVVYIEGFVEKETRSTTTTIQGPHSGTGTYSSNQPSHSLYYFSGASTFTENIHK</sequence>
<proteinExistence type="predicted"/>
<gene>
    <name evidence="2" type="ORF">TbgDal_VIII6500</name>
</gene>
<evidence type="ECO:0000313" key="3">
    <source>
        <dbReference type="Proteomes" id="UP000002316"/>
    </source>
</evidence>
<dbReference type="AlphaFoldDB" id="C9ZWC3"/>
<protein>
    <submittedName>
        <fullName evidence="2">Uncharacterized protein</fullName>
    </submittedName>
</protein>
<dbReference type="RefSeq" id="XP_011775988.1">
    <property type="nucleotide sequence ID" value="XM_011777686.1"/>
</dbReference>
<dbReference type="GeneID" id="23863880"/>
<evidence type="ECO:0000313" key="2">
    <source>
        <dbReference type="EMBL" id="CBH13712.1"/>
    </source>
</evidence>
<evidence type="ECO:0000256" key="1">
    <source>
        <dbReference type="SAM" id="MobiDB-lite"/>
    </source>
</evidence>
<accession>C9ZWC3</accession>
<organism evidence="2 3">
    <name type="scientific">Trypanosoma brucei gambiense (strain MHOM/CI/86/DAL972)</name>
    <dbReference type="NCBI Taxonomy" id="679716"/>
    <lineage>
        <taxon>Eukaryota</taxon>
        <taxon>Discoba</taxon>
        <taxon>Euglenozoa</taxon>
        <taxon>Kinetoplastea</taxon>
        <taxon>Metakinetoplastina</taxon>
        <taxon>Trypanosomatida</taxon>
        <taxon>Trypanosomatidae</taxon>
        <taxon>Trypanosoma</taxon>
    </lineage>
</organism>
<name>C9ZWC3_TRYB9</name>
<dbReference type="Proteomes" id="UP000002316">
    <property type="component" value="Chromosome 8"/>
</dbReference>